<organism evidence="7 8">
    <name type="scientific">Virgibacillus pantothenticus</name>
    <dbReference type="NCBI Taxonomy" id="1473"/>
    <lineage>
        <taxon>Bacteria</taxon>
        <taxon>Bacillati</taxon>
        <taxon>Bacillota</taxon>
        <taxon>Bacilli</taxon>
        <taxon>Bacillales</taxon>
        <taxon>Bacillaceae</taxon>
        <taxon>Virgibacillus</taxon>
    </lineage>
</organism>
<feature type="domain" description="RNA polymerase sigma factor 70 region 4 type 2" evidence="6">
    <location>
        <begin position="122"/>
        <end position="173"/>
    </location>
</feature>
<dbReference type="PANTHER" id="PTHR43133">
    <property type="entry name" value="RNA POLYMERASE ECF-TYPE SIGMA FACTO"/>
    <property type="match status" value="1"/>
</dbReference>
<keyword evidence="2" id="KW-0805">Transcription regulation</keyword>
<evidence type="ECO:0000313" key="8">
    <source>
        <dbReference type="Proteomes" id="UP000036780"/>
    </source>
</evidence>
<dbReference type="RefSeq" id="WP_050353426.1">
    <property type="nucleotide sequence ID" value="NZ_JAHHXU010000012.1"/>
</dbReference>
<reference evidence="8" key="1">
    <citation type="submission" date="2015-07" db="EMBL/GenBank/DDBJ databases">
        <title>Fjat-10053 dsm26.</title>
        <authorList>
            <person name="Liu B."/>
            <person name="Wang J."/>
            <person name="Zhu Y."/>
            <person name="Liu G."/>
            <person name="Chen Q."/>
            <person name="Chen Z."/>
            <person name="Lan J."/>
            <person name="Che J."/>
            <person name="Ge C."/>
            <person name="Shi H."/>
            <person name="Pan Z."/>
            <person name="Liu X."/>
        </authorList>
    </citation>
    <scope>NUCLEOTIDE SEQUENCE [LARGE SCALE GENOMIC DNA]</scope>
    <source>
        <strain evidence="8">DSM 26</strain>
    </source>
</reference>
<keyword evidence="3" id="KW-0731">Sigma factor</keyword>
<dbReference type="Gene3D" id="1.10.10.10">
    <property type="entry name" value="Winged helix-like DNA-binding domain superfamily/Winged helix DNA-binding domain"/>
    <property type="match status" value="1"/>
</dbReference>
<dbReference type="InterPro" id="IPR013324">
    <property type="entry name" value="RNA_pol_sigma_r3/r4-like"/>
</dbReference>
<dbReference type="InterPro" id="IPR014284">
    <property type="entry name" value="RNA_pol_sigma-70_dom"/>
</dbReference>
<dbReference type="GO" id="GO:0006352">
    <property type="term" value="P:DNA-templated transcription initiation"/>
    <property type="evidence" value="ECO:0007669"/>
    <property type="project" value="InterPro"/>
</dbReference>
<dbReference type="GO" id="GO:0003677">
    <property type="term" value="F:DNA binding"/>
    <property type="evidence" value="ECO:0007669"/>
    <property type="project" value="InterPro"/>
</dbReference>
<evidence type="ECO:0000256" key="1">
    <source>
        <dbReference type="ARBA" id="ARBA00010641"/>
    </source>
</evidence>
<evidence type="ECO:0000256" key="2">
    <source>
        <dbReference type="ARBA" id="ARBA00023015"/>
    </source>
</evidence>
<dbReference type="GO" id="GO:0016987">
    <property type="term" value="F:sigma factor activity"/>
    <property type="evidence" value="ECO:0007669"/>
    <property type="project" value="UniProtKB-KW"/>
</dbReference>
<proteinExistence type="inferred from homology"/>
<dbReference type="InterPro" id="IPR013325">
    <property type="entry name" value="RNA_pol_sigma_r2"/>
</dbReference>
<dbReference type="PANTHER" id="PTHR43133:SF60">
    <property type="entry name" value="RNA POLYMERASE SIGMA FACTOR SIGV"/>
    <property type="match status" value="1"/>
</dbReference>
<accession>A0A0L0QQG5</accession>
<dbReference type="InterPro" id="IPR039425">
    <property type="entry name" value="RNA_pol_sigma-70-like"/>
</dbReference>
<dbReference type="Gene3D" id="1.10.1740.10">
    <property type="match status" value="1"/>
</dbReference>
<dbReference type="EMBL" id="LGTO01000007">
    <property type="protein sequence ID" value="KNE20837.1"/>
    <property type="molecule type" value="Genomic_DNA"/>
</dbReference>
<dbReference type="AlphaFoldDB" id="A0A0L0QQG5"/>
<feature type="domain" description="RNA polymerase sigma-70 region 2" evidence="5">
    <location>
        <begin position="23"/>
        <end position="88"/>
    </location>
</feature>
<dbReference type="OrthoDB" id="9794508at2"/>
<protein>
    <submittedName>
        <fullName evidence="7">RNA polymerase sigma-70 factor</fullName>
    </submittedName>
</protein>
<keyword evidence="4" id="KW-0804">Transcription</keyword>
<evidence type="ECO:0000313" key="7">
    <source>
        <dbReference type="EMBL" id="KNE20837.1"/>
    </source>
</evidence>
<sequence length="182" mass="21800">MTQEMKWIKAIKKKSSEQAANQLISKYYHEVFGFIYKQTLDRELTKDITQDIFISVLRTIHSFDGRASFRTWLYKIANSRLIDHYRSKYYKQNKKTEPIDEKTVYESIEFTIDVETKDEARKVLEVLARFDRELQQIVRLKIYGEYTFSEIAASLELPESTVKTKYYATIRKLKNILKGEWR</sequence>
<comment type="similarity">
    <text evidence="1">Belongs to the sigma-70 factor family. ECF subfamily.</text>
</comment>
<dbReference type="InterPro" id="IPR036388">
    <property type="entry name" value="WH-like_DNA-bd_sf"/>
</dbReference>
<dbReference type="InterPro" id="IPR013249">
    <property type="entry name" value="RNA_pol_sigma70_r4_t2"/>
</dbReference>
<dbReference type="Proteomes" id="UP000036780">
    <property type="component" value="Unassembled WGS sequence"/>
</dbReference>
<gene>
    <name evidence="7" type="ORF">AFK71_09130</name>
</gene>
<keyword evidence="8" id="KW-1185">Reference proteome</keyword>
<comment type="caution">
    <text evidence="7">The sequence shown here is derived from an EMBL/GenBank/DDBJ whole genome shotgun (WGS) entry which is preliminary data.</text>
</comment>
<evidence type="ECO:0000259" key="6">
    <source>
        <dbReference type="Pfam" id="PF08281"/>
    </source>
</evidence>
<evidence type="ECO:0000256" key="4">
    <source>
        <dbReference type="ARBA" id="ARBA00023163"/>
    </source>
</evidence>
<evidence type="ECO:0000259" key="5">
    <source>
        <dbReference type="Pfam" id="PF04542"/>
    </source>
</evidence>
<dbReference type="PATRIC" id="fig|1473.5.peg.286"/>
<dbReference type="NCBIfam" id="TIGR02937">
    <property type="entry name" value="sigma70-ECF"/>
    <property type="match status" value="1"/>
</dbReference>
<dbReference type="Pfam" id="PF04542">
    <property type="entry name" value="Sigma70_r2"/>
    <property type="match status" value="1"/>
</dbReference>
<dbReference type="SUPFAM" id="SSF88659">
    <property type="entry name" value="Sigma3 and sigma4 domains of RNA polymerase sigma factors"/>
    <property type="match status" value="1"/>
</dbReference>
<dbReference type="Pfam" id="PF08281">
    <property type="entry name" value="Sigma70_r4_2"/>
    <property type="match status" value="1"/>
</dbReference>
<dbReference type="SUPFAM" id="SSF88946">
    <property type="entry name" value="Sigma2 domain of RNA polymerase sigma factors"/>
    <property type="match status" value="1"/>
</dbReference>
<name>A0A0L0QQG5_VIRPA</name>
<evidence type="ECO:0000256" key="3">
    <source>
        <dbReference type="ARBA" id="ARBA00023082"/>
    </source>
</evidence>
<dbReference type="InterPro" id="IPR007627">
    <property type="entry name" value="RNA_pol_sigma70_r2"/>
</dbReference>